<keyword evidence="2" id="KW-1003">Cell membrane</keyword>
<feature type="transmembrane region" description="Helical" evidence="10">
    <location>
        <begin position="52"/>
        <end position="71"/>
    </location>
</feature>
<organism evidence="13 14">
    <name type="scientific">Paenibacillus ehimensis</name>
    <dbReference type="NCBI Taxonomy" id="79264"/>
    <lineage>
        <taxon>Bacteria</taxon>
        <taxon>Bacillati</taxon>
        <taxon>Bacillota</taxon>
        <taxon>Bacilli</taxon>
        <taxon>Bacillales</taxon>
        <taxon>Paenibacillaceae</taxon>
        <taxon>Paenibacillus</taxon>
    </lineage>
</organism>
<evidence type="ECO:0000256" key="9">
    <source>
        <dbReference type="PROSITE-ProRule" id="PRU00284"/>
    </source>
</evidence>
<dbReference type="EMBL" id="JAUMKJ010000039">
    <property type="protein sequence ID" value="MDO3680363.1"/>
    <property type="molecule type" value="Genomic_DNA"/>
</dbReference>
<comment type="caution">
    <text evidence="13">The sequence shown here is derived from an EMBL/GenBank/DDBJ whole genome shotgun (WGS) entry which is preliminary data.</text>
</comment>
<feature type="domain" description="HAMP" evidence="12">
    <location>
        <begin position="346"/>
        <end position="399"/>
    </location>
</feature>
<evidence type="ECO:0000256" key="3">
    <source>
        <dbReference type="ARBA" id="ARBA00022500"/>
    </source>
</evidence>
<dbReference type="Gene3D" id="1.10.287.950">
    <property type="entry name" value="Methyl-accepting chemotaxis protein"/>
    <property type="match status" value="1"/>
</dbReference>
<keyword evidence="14" id="KW-1185">Reference proteome</keyword>
<dbReference type="Gene3D" id="3.30.450.20">
    <property type="entry name" value="PAS domain"/>
    <property type="match status" value="2"/>
</dbReference>
<gene>
    <name evidence="13" type="ORF">Q3C12_25475</name>
</gene>
<evidence type="ECO:0000259" key="12">
    <source>
        <dbReference type="PROSITE" id="PS50885"/>
    </source>
</evidence>
<evidence type="ECO:0000256" key="1">
    <source>
        <dbReference type="ARBA" id="ARBA00004651"/>
    </source>
</evidence>
<keyword evidence="3" id="KW-0145">Chemotaxis</keyword>
<dbReference type="PANTHER" id="PTHR32089:SF112">
    <property type="entry name" value="LYSOZYME-LIKE PROTEIN-RELATED"/>
    <property type="match status" value="1"/>
</dbReference>
<keyword evidence="4 10" id="KW-0812">Transmembrane</keyword>
<comment type="subcellular location">
    <subcellularLocation>
        <location evidence="1">Cell membrane</location>
        <topology evidence="1">Multi-pass membrane protein</topology>
    </subcellularLocation>
</comment>
<evidence type="ECO:0000313" key="13">
    <source>
        <dbReference type="EMBL" id="MDO3680363.1"/>
    </source>
</evidence>
<dbReference type="Proteomes" id="UP001168883">
    <property type="component" value="Unassembled WGS sequence"/>
</dbReference>
<dbReference type="SMART" id="SM00283">
    <property type="entry name" value="MA"/>
    <property type="match status" value="1"/>
</dbReference>
<keyword evidence="6 10" id="KW-0472">Membrane</keyword>
<dbReference type="SUPFAM" id="SSF103190">
    <property type="entry name" value="Sensory domain-like"/>
    <property type="match status" value="2"/>
</dbReference>
<dbReference type="SMART" id="SM00304">
    <property type="entry name" value="HAMP"/>
    <property type="match status" value="1"/>
</dbReference>
<accession>A0ABT8VHC3</accession>
<dbReference type="PROSITE" id="PS50885">
    <property type="entry name" value="HAMP"/>
    <property type="match status" value="1"/>
</dbReference>
<dbReference type="CDD" id="cd12914">
    <property type="entry name" value="PDC1_DGC_like"/>
    <property type="match status" value="1"/>
</dbReference>
<evidence type="ECO:0000256" key="10">
    <source>
        <dbReference type="SAM" id="Phobius"/>
    </source>
</evidence>
<dbReference type="InterPro" id="IPR033479">
    <property type="entry name" value="dCache_1"/>
</dbReference>
<evidence type="ECO:0000256" key="6">
    <source>
        <dbReference type="ARBA" id="ARBA00023136"/>
    </source>
</evidence>
<dbReference type="Pfam" id="PF00015">
    <property type="entry name" value="MCPsignal"/>
    <property type="match status" value="1"/>
</dbReference>
<evidence type="ECO:0000259" key="11">
    <source>
        <dbReference type="PROSITE" id="PS50111"/>
    </source>
</evidence>
<dbReference type="PANTHER" id="PTHR32089">
    <property type="entry name" value="METHYL-ACCEPTING CHEMOTAXIS PROTEIN MCPB"/>
    <property type="match status" value="1"/>
</dbReference>
<evidence type="ECO:0000256" key="2">
    <source>
        <dbReference type="ARBA" id="ARBA00022475"/>
    </source>
</evidence>
<dbReference type="CDD" id="cd11386">
    <property type="entry name" value="MCP_signal"/>
    <property type="match status" value="1"/>
</dbReference>
<reference evidence="13" key="1">
    <citation type="submission" date="2023-07" db="EMBL/GenBank/DDBJ databases">
        <authorList>
            <person name="Aktuganov G."/>
            <person name="Boyko T."/>
            <person name="Delegan Y."/>
            <person name="Galimzianova N."/>
            <person name="Gilvanova E."/>
            <person name="Korobov V."/>
            <person name="Kuzmina L."/>
            <person name="Melentiev A."/>
            <person name="Milman P."/>
            <person name="Ryabova A."/>
            <person name="Stupak E."/>
            <person name="Yasakov T."/>
            <person name="Zharikova N."/>
            <person name="Zhurenko E."/>
        </authorList>
    </citation>
    <scope>NUCLEOTIDE SEQUENCE</scope>
    <source>
        <strain evidence="13">IB-739</strain>
    </source>
</reference>
<keyword evidence="5 10" id="KW-1133">Transmembrane helix</keyword>
<feature type="transmembrane region" description="Helical" evidence="10">
    <location>
        <begin position="326"/>
        <end position="345"/>
    </location>
</feature>
<protein>
    <submittedName>
        <fullName evidence="13">Methyl-accepting chemotaxis protein</fullName>
    </submittedName>
</protein>
<dbReference type="CDD" id="cd12912">
    <property type="entry name" value="PDC2_MCP_like"/>
    <property type="match status" value="1"/>
</dbReference>
<evidence type="ECO:0000256" key="7">
    <source>
        <dbReference type="ARBA" id="ARBA00023224"/>
    </source>
</evidence>
<dbReference type="InterPro" id="IPR029151">
    <property type="entry name" value="Sensor-like_sf"/>
</dbReference>
<name>A0ABT8VHC3_9BACL</name>
<proteinExistence type="inferred from homology"/>
<evidence type="ECO:0000256" key="5">
    <source>
        <dbReference type="ARBA" id="ARBA00022989"/>
    </source>
</evidence>
<dbReference type="InterPro" id="IPR003660">
    <property type="entry name" value="HAMP_dom"/>
</dbReference>
<dbReference type="Gene3D" id="6.10.340.10">
    <property type="match status" value="1"/>
</dbReference>
<dbReference type="Pfam" id="PF00672">
    <property type="entry name" value="HAMP"/>
    <property type="match status" value="1"/>
</dbReference>
<keyword evidence="7 9" id="KW-0807">Transducer</keyword>
<dbReference type="PROSITE" id="PS50111">
    <property type="entry name" value="CHEMOTAXIS_TRANSDUC_2"/>
    <property type="match status" value="1"/>
</dbReference>
<evidence type="ECO:0000313" key="14">
    <source>
        <dbReference type="Proteomes" id="UP001168883"/>
    </source>
</evidence>
<dbReference type="InterPro" id="IPR004089">
    <property type="entry name" value="MCPsignal_dom"/>
</dbReference>
<feature type="domain" description="Methyl-accepting transducer" evidence="11">
    <location>
        <begin position="418"/>
        <end position="689"/>
    </location>
</feature>
<evidence type="ECO:0000256" key="8">
    <source>
        <dbReference type="ARBA" id="ARBA00029447"/>
    </source>
</evidence>
<dbReference type="Pfam" id="PF02743">
    <property type="entry name" value="dCache_1"/>
    <property type="match status" value="1"/>
</dbReference>
<comment type="similarity">
    <text evidence="8">Belongs to the methyl-accepting chemotaxis (MCP) protein family.</text>
</comment>
<sequence>MSAVRFFFAASLLKINEVSEDEMMEEQAKPQWQAGAFGRLTGWFSKKLKNKMIAWFLIVSLVPVLSISYYISKTSSAELIKKQSESYEKLVVSTATLIDQYISERMSEVKILASTTDIRSNDAAAKNKFIKNFTESTKVFDGNTFISPNGIVTADTVEASVGVNLGERPFFKNGLQGKSTYTEVLLAKTTGKRSIIVATPVKDANDAVIGVLTGLVNFEAFMDKYVKPLMINDGEGYPIVVDSNGIIQLHPVKELVGKTVADSGVPPLLADILKAGNKQAGSTTYTDGGKTYMVAYSPIPQTGYGLYLHLPVETITAEAAKIEQNVLVILLIVVALVIVAAYFLGRQISRPIAEMAAVTKRVADGNLQVEPLPIRTQDEVGQLAQSVNTMVESLHTFVSQVTLTAEEVAASAEQLSVNAGETSKATQLIALTIEQMADGTERQMQGVEASVNAITEVANGVQQVAANAQQVTDSSLHTLQTATEGNQAIQTVTKQMQSINTTVNDIAANISSLGARSTEIENIAKVISGIATQTNLLSLNAAIEAARAGEHGRGFAVVANEIRQLAEQSSQSAAQIGELISTIQNETQNAVASMEQGTKEVSLGIEVVNEAGKSFDLIRESINQVTMQIQNVTEYARQMQSSTGEAVELVSQISEVARQSADGTQNISASTQEQLASIEEVTSSSEALAKMAEDLQSIVKEFKL</sequence>
<dbReference type="RefSeq" id="WP_025850181.1">
    <property type="nucleotide sequence ID" value="NZ_JARLKN010000007.1"/>
</dbReference>
<dbReference type="CDD" id="cd06225">
    <property type="entry name" value="HAMP"/>
    <property type="match status" value="1"/>
</dbReference>
<evidence type="ECO:0000256" key="4">
    <source>
        <dbReference type="ARBA" id="ARBA00022692"/>
    </source>
</evidence>
<dbReference type="SUPFAM" id="SSF58104">
    <property type="entry name" value="Methyl-accepting chemotaxis protein (MCP) signaling domain"/>
    <property type="match status" value="1"/>
</dbReference>